<evidence type="ECO:0000313" key="4">
    <source>
        <dbReference type="EMBL" id="RIV83740.1"/>
    </source>
</evidence>
<protein>
    <submittedName>
        <fullName evidence="4">Integrase</fullName>
    </submittedName>
</protein>
<comment type="caution">
    <text evidence="4">The sequence shown here is derived from an EMBL/GenBank/DDBJ whole genome shotgun (WGS) entry which is preliminary data.</text>
</comment>
<organism evidence="4 5">
    <name type="scientific">Aurantiacibacter xanthus</name>
    <dbReference type="NCBI Taxonomy" id="1784712"/>
    <lineage>
        <taxon>Bacteria</taxon>
        <taxon>Pseudomonadati</taxon>
        <taxon>Pseudomonadota</taxon>
        <taxon>Alphaproteobacteria</taxon>
        <taxon>Sphingomonadales</taxon>
        <taxon>Erythrobacteraceae</taxon>
        <taxon>Aurantiacibacter</taxon>
    </lineage>
</organism>
<evidence type="ECO:0000256" key="3">
    <source>
        <dbReference type="SAM" id="MobiDB-lite"/>
    </source>
</evidence>
<dbReference type="GO" id="GO:0006310">
    <property type="term" value="P:DNA recombination"/>
    <property type="evidence" value="ECO:0007669"/>
    <property type="project" value="UniProtKB-KW"/>
</dbReference>
<keyword evidence="2" id="KW-0233">DNA recombination</keyword>
<evidence type="ECO:0000256" key="1">
    <source>
        <dbReference type="ARBA" id="ARBA00023125"/>
    </source>
</evidence>
<sequence>MSALPPETLPSGPPAALPPPSADVGEVVDDVRALAGTVREIKAELIEAAVRAWSHNTRRAFRSDLKIWGAWCRRRRLDPPKAEVSAVAAYIRQIAGIDASAEKVRAMATIERYIVNIGWAYRMAGLPDPTAGELVTLEMKAARKTVGVRQKQARAIRFKGDIADFDSPPSGVCLAHLLKAVRRDLLGYRDAALLRVAYDSAGRRSELVAIAVDHIHGPDADGAGALFIPTSKTDREGEGAWAYLAPPTMQAIARWRAAAHIDKGPLFRRVETHFDGTVAAIGRRALHPNSITLIYRRLIRAAHAKKLLGEMSNAELERWVTAVSSHSIRVGVAQDNFAAAESLPAIMQAYRWRDPKTVMRYGAKLAAKGGAGARMAKRFATA</sequence>
<reference evidence="4 5" key="1">
    <citation type="submission" date="2018-08" db="EMBL/GenBank/DDBJ databases">
        <title>Erythrobacter zhengii sp.nov., a bacterium isolated from deep-sea sediment.</title>
        <authorList>
            <person name="Fang C."/>
            <person name="Wu Y.-H."/>
            <person name="Sun C."/>
            <person name="Wang H."/>
            <person name="Cheng H."/>
            <person name="Meng F.-X."/>
            <person name="Wang C.-S."/>
            <person name="Xu X.-W."/>
        </authorList>
    </citation>
    <scope>NUCLEOTIDE SEQUENCE [LARGE SCALE GENOMIC DNA]</scope>
    <source>
        <strain evidence="4 5">CCTCC AB 2015396</strain>
    </source>
</reference>
<dbReference type="EMBL" id="QXFM01000111">
    <property type="protein sequence ID" value="RIV83740.1"/>
    <property type="molecule type" value="Genomic_DNA"/>
</dbReference>
<gene>
    <name evidence="4" type="ORF">D2V17_12505</name>
</gene>
<keyword evidence="5" id="KW-1185">Reference proteome</keyword>
<keyword evidence="1" id="KW-0238">DNA-binding</keyword>
<dbReference type="SUPFAM" id="SSF47823">
    <property type="entry name" value="lambda integrase-like, N-terminal domain"/>
    <property type="match status" value="1"/>
</dbReference>
<feature type="compositionally biased region" description="Pro residues" evidence="3">
    <location>
        <begin position="7"/>
        <end position="21"/>
    </location>
</feature>
<dbReference type="SUPFAM" id="SSF56349">
    <property type="entry name" value="DNA breaking-rejoining enzymes"/>
    <property type="match status" value="1"/>
</dbReference>
<dbReference type="Proteomes" id="UP000265366">
    <property type="component" value="Unassembled WGS sequence"/>
</dbReference>
<dbReference type="InterPro" id="IPR010998">
    <property type="entry name" value="Integrase_recombinase_N"/>
</dbReference>
<dbReference type="AlphaFoldDB" id="A0A3A1P472"/>
<dbReference type="Gene3D" id="1.10.443.10">
    <property type="entry name" value="Intergrase catalytic core"/>
    <property type="match status" value="1"/>
</dbReference>
<dbReference type="InterPro" id="IPR013762">
    <property type="entry name" value="Integrase-like_cat_sf"/>
</dbReference>
<proteinExistence type="predicted"/>
<name>A0A3A1P472_9SPHN</name>
<dbReference type="GO" id="GO:0003677">
    <property type="term" value="F:DNA binding"/>
    <property type="evidence" value="ECO:0007669"/>
    <property type="project" value="UniProtKB-KW"/>
</dbReference>
<evidence type="ECO:0000256" key="2">
    <source>
        <dbReference type="ARBA" id="ARBA00023172"/>
    </source>
</evidence>
<feature type="region of interest" description="Disordered" evidence="3">
    <location>
        <begin position="1"/>
        <end position="22"/>
    </location>
</feature>
<evidence type="ECO:0000313" key="5">
    <source>
        <dbReference type="Proteomes" id="UP000265366"/>
    </source>
</evidence>
<accession>A0A3A1P472</accession>
<dbReference type="GO" id="GO:0015074">
    <property type="term" value="P:DNA integration"/>
    <property type="evidence" value="ECO:0007669"/>
    <property type="project" value="InterPro"/>
</dbReference>
<dbReference type="OrthoDB" id="7718754at2"/>
<dbReference type="InterPro" id="IPR011010">
    <property type="entry name" value="DNA_brk_join_enz"/>
</dbReference>
<dbReference type="Gene3D" id="1.10.150.130">
    <property type="match status" value="1"/>
</dbReference>